<dbReference type="InterPro" id="IPR001611">
    <property type="entry name" value="Leu-rich_rpt"/>
</dbReference>
<evidence type="ECO:0000259" key="18">
    <source>
        <dbReference type="PROSITE" id="PS50011"/>
    </source>
</evidence>
<dbReference type="SMART" id="SM00369">
    <property type="entry name" value="LRR_TYP"/>
    <property type="match status" value="6"/>
</dbReference>
<evidence type="ECO:0000256" key="2">
    <source>
        <dbReference type="ARBA" id="ARBA00004479"/>
    </source>
</evidence>
<evidence type="ECO:0000256" key="3">
    <source>
        <dbReference type="ARBA" id="ARBA00008684"/>
    </source>
</evidence>
<dbReference type="Pfam" id="PF08263">
    <property type="entry name" value="LRRNT_2"/>
    <property type="match status" value="1"/>
</dbReference>
<evidence type="ECO:0000256" key="5">
    <source>
        <dbReference type="ARBA" id="ARBA00022679"/>
    </source>
</evidence>
<keyword evidence="8" id="KW-0677">Repeat</keyword>
<dbReference type="SMART" id="SM00220">
    <property type="entry name" value="S_TKc"/>
    <property type="match status" value="1"/>
</dbReference>
<keyword evidence="14 19" id="KW-0675">Receptor</keyword>
<dbReference type="GO" id="GO:0005524">
    <property type="term" value="F:ATP binding"/>
    <property type="evidence" value="ECO:0007669"/>
    <property type="project" value="UniProtKB-UniRule"/>
</dbReference>
<evidence type="ECO:0000256" key="6">
    <source>
        <dbReference type="ARBA" id="ARBA00022692"/>
    </source>
</evidence>
<feature type="domain" description="Protein kinase" evidence="18">
    <location>
        <begin position="710"/>
        <end position="1003"/>
    </location>
</feature>
<dbReference type="InterPro" id="IPR050647">
    <property type="entry name" value="Plant_LRR-RLKs"/>
</dbReference>
<dbReference type="InterPro" id="IPR032675">
    <property type="entry name" value="LRR_dom_sf"/>
</dbReference>
<keyword evidence="4" id="KW-0433">Leucine-rich repeat</keyword>
<reference evidence="19 20" key="1">
    <citation type="journal article" date="2022" name="Nat. Plants">
        <title>Genomes of leafy and leafless Platanthera orchids illuminate the evolution of mycoheterotrophy.</title>
        <authorList>
            <person name="Li M.H."/>
            <person name="Liu K.W."/>
            <person name="Li Z."/>
            <person name="Lu H.C."/>
            <person name="Ye Q.L."/>
            <person name="Zhang D."/>
            <person name="Wang J.Y."/>
            <person name="Li Y.F."/>
            <person name="Zhong Z.M."/>
            <person name="Liu X."/>
            <person name="Yu X."/>
            <person name="Liu D.K."/>
            <person name="Tu X.D."/>
            <person name="Liu B."/>
            <person name="Hao Y."/>
            <person name="Liao X.Y."/>
            <person name="Jiang Y.T."/>
            <person name="Sun W.H."/>
            <person name="Chen J."/>
            <person name="Chen Y.Q."/>
            <person name="Ai Y."/>
            <person name="Zhai J.W."/>
            <person name="Wu S.S."/>
            <person name="Zhou Z."/>
            <person name="Hsiao Y.Y."/>
            <person name="Wu W.L."/>
            <person name="Chen Y.Y."/>
            <person name="Lin Y.F."/>
            <person name="Hsu J.L."/>
            <person name="Li C.Y."/>
            <person name="Wang Z.W."/>
            <person name="Zhao X."/>
            <person name="Zhong W.Y."/>
            <person name="Ma X.K."/>
            <person name="Ma L."/>
            <person name="Huang J."/>
            <person name="Chen G.Z."/>
            <person name="Huang M.Z."/>
            <person name="Huang L."/>
            <person name="Peng D.H."/>
            <person name="Luo Y.B."/>
            <person name="Zou S.Q."/>
            <person name="Chen S.P."/>
            <person name="Lan S."/>
            <person name="Tsai W.C."/>
            <person name="Van de Peer Y."/>
            <person name="Liu Z.J."/>
        </authorList>
    </citation>
    <scope>NUCLEOTIDE SEQUENCE [LARGE SCALE GENOMIC DNA]</scope>
    <source>
        <strain evidence="19">Lor287</strain>
    </source>
</reference>
<feature type="binding site" evidence="16">
    <location>
        <position position="741"/>
    </location>
    <ligand>
        <name>ATP</name>
        <dbReference type="ChEBI" id="CHEBI:30616"/>
    </ligand>
</feature>
<dbReference type="SUPFAM" id="SSF56112">
    <property type="entry name" value="Protein kinase-like (PK-like)"/>
    <property type="match status" value="1"/>
</dbReference>
<keyword evidence="13 17" id="KW-0472">Membrane</keyword>
<proteinExistence type="inferred from homology"/>
<dbReference type="PROSITE" id="PS00107">
    <property type="entry name" value="PROTEIN_KINASE_ATP"/>
    <property type="match status" value="1"/>
</dbReference>
<dbReference type="CDD" id="cd14066">
    <property type="entry name" value="STKc_IRAK"/>
    <property type="match status" value="1"/>
</dbReference>
<comment type="similarity">
    <text evidence="3">Belongs to the protein kinase superfamily. Ser/Thr protein kinase family.</text>
</comment>
<evidence type="ECO:0000256" key="7">
    <source>
        <dbReference type="ARBA" id="ARBA00022729"/>
    </source>
</evidence>
<evidence type="ECO:0000256" key="9">
    <source>
        <dbReference type="ARBA" id="ARBA00022741"/>
    </source>
</evidence>
<dbReference type="GO" id="GO:0009791">
    <property type="term" value="P:post-embryonic development"/>
    <property type="evidence" value="ECO:0007669"/>
    <property type="project" value="UniProtKB-ARBA"/>
</dbReference>
<evidence type="ECO:0000256" key="10">
    <source>
        <dbReference type="ARBA" id="ARBA00022777"/>
    </source>
</evidence>
<dbReference type="PROSITE" id="PS00108">
    <property type="entry name" value="PROTEIN_KINASE_ST"/>
    <property type="match status" value="1"/>
</dbReference>
<dbReference type="Gene3D" id="1.10.510.10">
    <property type="entry name" value="Transferase(Phosphotransferase) domain 1"/>
    <property type="match status" value="1"/>
</dbReference>
<keyword evidence="11 16" id="KW-0067">ATP-binding</keyword>
<dbReference type="SUPFAM" id="SSF52047">
    <property type="entry name" value="RNI-like"/>
    <property type="match status" value="1"/>
</dbReference>
<dbReference type="InterPro" id="IPR013210">
    <property type="entry name" value="LRR_N_plant-typ"/>
</dbReference>
<protein>
    <submittedName>
        <fullName evidence="19">Leucine-rich repeat receptor-like protein kinase PXL2</fullName>
    </submittedName>
</protein>
<keyword evidence="12 17" id="KW-1133">Transmembrane helix</keyword>
<accession>A0AAP0GAA9</accession>
<dbReference type="Proteomes" id="UP001418222">
    <property type="component" value="Unassembled WGS sequence"/>
</dbReference>
<dbReference type="FunFam" id="1.10.510.10:FF:000365">
    <property type="entry name" value="Leucine-rich repeat receptor-like serine/threonine-protein kinase At1g17230"/>
    <property type="match status" value="1"/>
</dbReference>
<dbReference type="SMART" id="SM00365">
    <property type="entry name" value="LRR_SD22"/>
    <property type="match status" value="4"/>
</dbReference>
<dbReference type="FunFam" id="3.80.10.10:FF:000041">
    <property type="entry name" value="LRR receptor-like serine/threonine-protein kinase ERECTA"/>
    <property type="match status" value="1"/>
</dbReference>
<evidence type="ECO:0000256" key="16">
    <source>
        <dbReference type="PROSITE-ProRule" id="PRU10141"/>
    </source>
</evidence>
<keyword evidence="5" id="KW-0808">Transferase</keyword>
<keyword evidence="6 17" id="KW-0812">Transmembrane</keyword>
<evidence type="ECO:0000256" key="13">
    <source>
        <dbReference type="ARBA" id="ARBA00023136"/>
    </source>
</evidence>
<dbReference type="InterPro" id="IPR011009">
    <property type="entry name" value="Kinase-like_dom_sf"/>
</dbReference>
<evidence type="ECO:0000256" key="4">
    <source>
        <dbReference type="ARBA" id="ARBA00022614"/>
    </source>
</evidence>
<dbReference type="InterPro" id="IPR003591">
    <property type="entry name" value="Leu-rich_rpt_typical-subtyp"/>
</dbReference>
<evidence type="ECO:0000256" key="11">
    <source>
        <dbReference type="ARBA" id="ARBA00022840"/>
    </source>
</evidence>
<comment type="subcellular location">
    <subcellularLocation>
        <location evidence="1">Cell membrane</location>
        <topology evidence="1">Single-pass membrane protein</topology>
    </subcellularLocation>
    <subcellularLocation>
        <location evidence="2">Membrane</location>
        <topology evidence="2">Single-pass type I membrane protein</topology>
    </subcellularLocation>
</comment>
<dbReference type="InterPro" id="IPR008271">
    <property type="entry name" value="Ser/Thr_kinase_AS"/>
</dbReference>
<gene>
    <name evidence="19" type="primary">PXL2</name>
    <name evidence="19" type="ORF">KSP39_PZI005530</name>
</gene>
<keyword evidence="9 16" id="KW-0547">Nucleotide-binding</keyword>
<evidence type="ECO:0000313" key="19">
    <source>
        <dbReference type="EMBL" id="KAK8948376.1"/>
    </source>
</evidence>
<keyword evidence="10 19" id="KW-0418">Kinase</keyword>
<dbReference type="GO" id="GO:0005886">
    <property type="term" value="C:plasma membrane"/>
    <property type="evidence" value="ECO:0007669"/>
    <property type="project" value="UniProtKB-SubCell"/>
</dbReference>
<evidence type="ECO:0000256" key="8">
    <source>
        <dbReference type="ARBA" id="ARBA00022737"/>
    </source>
</evidence>
<dbReference type="EMBL" id="JBBWWQ010000004">
    <property type="protein sequence ID" value="KAK8948376.1"/>
    <property type="molecule type" value="Genomic_DNA"/>
</dbReference>
<dbReference type="InterPro" id="IPR000719">
    <property type="entry name" value="Prot_kinase_dom"/>
</dbReference>
<evidence type="ECO:0000256" key="12">
    <source>
        <dbReference type="ARBA" id="ARBA00022989"/>
    </source>
</evidence>
<dbReference type="AlphaFoldDB" id="A0AAP0GAA9"/>
<dbReference type="PROSITE" id="PS50011">
    <property type="entry name" value="PROTEIN_KINASE_DOM"/>
    <property type="match status" value="1"/>
</dbReference>
<dbReference type="InterPro" id="IPR025875">
    <property type="entry name" value="Leu-rich_rpt_4"/>
</dbReference>
<dbReference type="FunFam" id="3.80.10.10:FF:000077">
    <property type="entry name" value="LRR receptor-like serine/threonine-protein kinase ERL1"/>
    <property type="match status" value="1"/>
</dbReference>
<dbReference type="Pfam" id="PF00069">
    <property type="entry name" value="Pkinase"/>
    <property type="match status" value="1"/>
</dbReference>
<dbReference type="PANTHER" id="PTHR48056:SF29">
    <property type="entry name" value="RECEPTOR-LIKE PROTEIN KINASE HSL1"/>
    <property type="match status" value="1"/>
</dbReference>
<dbReference type="InterPro" id="IPR017441">
    <property type="entry name" value="Protein_kinase_ATP_BS"/>
</dbReference>
<dbReference type="SUPFAM" id="SSF52058">
    <property type="entry name" value="L domain-like"/>
    <property type="match status" value="1"/>
</dbReference>
<keyword evidence="15" id="KW-0325">Glycoprotein</keyword>
<dbReference type="Pfam" id="PF00560">
    <property type="entry name" value="LRR_1"/>
    <property type="match status" value="3"/>
</dbReference>
<dbReference type="GO" id="GO:0004672">
    <property type="term" value="F:protein kinase activity"/>
    <property type="evidence" value="ECO:0007669"/>
    <property type="project" value="InterPro"/>
</dbReference>
<evidence type="ECO:0000256" key="1">
    <source>
        <dbReference type="ARBA" id="ARBA00004162"/>
    </source>
</evidence>
<evidence type="ECO:0000256" key="15">
    <source>
        <dbReference type="ARBA" id="ARBA00023180"/>
    </source>
</evidence>
<dbReference type="GO" id="GO:0033612">
    <property type="term" value="F:receptor serine/threonine kinase binding"/>
    <property type="evidence" value="ECO:0007669"/>
    <property type="project" value="TreeGrafter"/>
</dbReference>
<dbReference type="PRINTS" id="PR00019">
    <property type="entry name" value="LEURICHRPT"/>
</dbReference>
<sequence length="1029" mass="112333">MSRTTNGSKIKMAEKYVPVPLFLLFLPILLLSSTFLPRSESQAEENKSEKLTLLQIKHDFGNPQSLDAWKNTTSVNICNWTGVRCDADGSVVNITLSDQNIAGPLPPSICDLTNLTVLDLYNNSISGGFPSLLYNCSNLQYLDLSQNLLVGDLPFDIHRLPPKLTDLILSGNNFTGDIPTSIGGLPEIRTLCLDYNLFNGILPAEIGNLSTLEKLWLANNPFPATVTIPPEFGNLTRLTDLWMRQVNLGGEIPESFGNLVAIEQLDLSRNSLSGRIPDGIWALQNLRFLFLYKNQLSGGINGTAVEAFGLESIDVSINQLIGRIPEKFGEMNKLSVLLMYFNRFSGEIPASIALAPSLSDLRLFNNSLSGGLPPELGKHSPLWNVEVDDNLLSGELPSDLCAGGALVSIIVFNNNFSGELPASLSKCPTLSNFMIYNNNFSGEVPAGFWTTSVNLTTAMVGENSLTGTLPEVLPWSLTRLEIQNNQFYGNLPSTAANLIVFKANDNLLSGPIPAKLSDFSKLTILHLGSNKITGGIPPEISALRYLTDLNLSINQLVGEIPASIGTLPDLTSLDLSNNQLSGPIPPSIASLNLNLLNLSSNKLAGEVPTTLQNQAYDQSFISNPGLCSSDSDLHISTCKSRSDGSDGLSHGLRILIAILIALTVVVSAAIFAFFVVKHRHQRLTAEIKTKWKMTRFRSLDFTEDAIIRGLSEENLVGRGGSGKVYRVAAGVPSGSVVAVKKIWSGRKLDRKLVKEFETEARILGSIRHTNIVRLLCVLSADDANLLLVYEYMANGSLHCWLHGGHRELDWPSRMCVAIGAAQALSYMHHECSPPVVHRDVKSSNILLDSSLKPKVADFGLARLMAQPGQQCSTAMVVGSFGYMAPECGYTNKVNEKVDVYSFGVVLFELITGREASDGGQHDSLAEWARRRFQDGEKIMDAVDQRIRGTVPPDEIGMVFKLAIFCTRRMPADRPSMKQVLQILQQCEPSDGRPCSERDATPLLRNKCNTQSTVSPSKVDYDSMVVLNIK</sequence>
<evidence type="ECO:0000256" key="14">
    <source>
        <dbReference type="ARBA" id="ARBA00023170"/>
    </source>
</evidence>
<dbReference type="PANTHER" id="PTHR48056">
    <property type="entry name" value="LRR RECEPTOR-LIKE SERINE/THREONINE-PROTEIN KINASE-RELATED"/>
    <property type="match status" value="1"/>
</dbReference>
<organism evidence="19 20">
    <name type="scientific">Platanthera zijinensis</name>
    <dbReference type="NCBI Taxonomy" id="2320716"/>
    <lineage>
        <taxon>Eukaryota</taxon>
        <taxon>Viridiplantae</taxon>
        <taxon>Streptophyta</taxon>
        <taxon>Embryophyta</taxon>
        <taxon>Tracheophyta</taxon>
        <taxon>Spermatophyta</taxon>
        <taxon>Magnoliopsida</taxon>
        <taxon>Liliopsida</taxon>
        <taxon>Asparagales</taxon>
        <taxon>Orchidaceae</taxon>
        <taxon>Orchidoideae</taxon>
        <taxon>Orchideae</taxon>
        <taxon>Orchidinae</taxon>
        <taxon>Platanthera</taxon>
    </lineage>
</organism>
<evidence type="ECO:0000256" key="17">
    <source>
        <dbReference type="SAM" id="Phobius"/>
    </source>
</evidence>
<dbReference type="Pfam" id="PF12799">
    <property type="entry name" value="LRR_4"/>
    <property type="match status" value="1"/>
</dbReference>
<dbReference type="Gene3D" id="3.80.10.10">
    <property type="entry name" value="Ribonuclease Inhibitor"/>
    <property type="match status" value="3"/>
</dbReference>
<dbReference type="FunFam" id="3.80.10.10:FF:000233">
    <property type="entry name" value="Leucine-rich repeat receptor-like protein kinase TDR"/>
    <property type="match status" value="1"/>
</dbReference>
<keyword evidence="7" id="KW-0732">Signal</keyword>
<evidence type="ECO:0000313" key="20">
    <source>
        <dbReference type="Proteomes" id="UP001418222"/>
    </source>
</evidence>
<name>A0AAP0GAA9_9ASPA</name>
<keyword evidence="20" id="KW-1185">Reference proteome</keyword>
<dbReference type="Gene3D" id="3.30.200.20">
    <property type="entry name" value="Phosphorylase Kinase, domain 1"/>
    <property type="match status" value="1"/>
</dbReference>
<comment type="caution">
    <text evidence="19">The sequence shown here is derived from an EMBL/GenBank/DDBJ whole genome shotgun (WGS) entry which is preliminary data.</text>
</comment>
<dbReference type="Pfam" id="PF13855">
    <property type="entry name" value="LRR_8"/>
    <property type="match status" value="1"/>
</dbReference>
<feature type="transmembrane region" description="Helical" evidence="17">
    <location>
        <begin position="654"/>
        <end position="676"/>
    </location>
</feature>